<sequence length="422" mass="48111">MERGISVNLGNFLLSLSDAMDLASPEMAQHQQRTAFIAWEITKTAGLSEKMTEDIFVASLLHDIGFFRVEEKLAFIRFERDDTNPHCRRGAFLLKQIPFLSDKSDLVRFHHREWRHWHEPIDTSYVLGSQIISLADYVERLVNRDHYILHQHDQVIAEIISLSGKTFHPDIVDLFVRTVRREEFWLDLASPRLYSILLHTGPYKSKEIDILGISPIAKTFKSIIDFKSKFTSTHSTGVSACAVKISSIFGLTDTEIQLMGVAGDLHDLGKLAIPEKILEKEGKLTREEFAVIKSHTYFTYSLINTIAGLKQIAQWAAYHHEKLDGSGYPFRCVAAELDTKARIMAVADIFTAVAEDRPYRPGMSKKEVIRILKQQAEKGLLDSRIVNLLLDNYHDIFTYVAGEQAKAAELYEEQFKQPVNET</sequence>
<feature type="domain" description="HD-GYP" evidence="1">
    <location>
        <begin position="209"/>
        <end position="405"/>
    </location>
</feature>
<dbReference type="PROSITE" id="PS51832">
    <property type="entry name" value="HD_GYP"/>
    <property type="match status" value="1"/>
</dbReference>
<dbReference type="InterPro" id="IPR003607">
    <property type="entry name" value="HD/PDEase_dom"/>
</dbReference>
<name>A0A3B0V2H1_9ZZZZ</name>
<dbReference type="CDD" id="cd00077">
    <property type="entry name" value="HDc"/>
    <property type="match status" value="2"/>
</dbReference>
<dbReference type="AlphaFoldDB" id="A0A3B0V2H1"/>
<accession>A0A3B0V2H1</accession>
<evidence type="ECO:0000313" key="2">
    <source>
        <dbReference type="EMBL" id="VAW37688.1"/>
    </source>
</evidence>
<dbReference type="InterPro" id="IPR006674">
    <property type="entry name" value="HD_domain"/>
</dbReference>
<proteinExistence type="predicted"/>
<dbReference type="Pfam" id="PF13487">
    <property type="entry name" value="HD_5"/>
    <property type="match status" value="1"/>
</dbReference>
<evidence type="ECO:0000259" key="1">
    <source>
        <dbReference type="PROSITE" id="PS51832"/>
    </source>
</evidence>
<dbReference type="PANTHER" id="PTHR43155">
    <property type="entry name" value="CYCLIC DI-GMP PHOSPHODIESTERASE PA4108-RELATED"/>
    <property type="match status" value="1"/>
</dbReference>
<protein>
    <recommendedName>
        <fullName evidence="1">HD-GYP domain-containing protein</fullName>
    </recommendedName>
</protein>
<dbReference type="PANTHER" id="PTHR43155:SF1">
    <property type="entry name" value="3'3'-CGAMP-SPECIFIC PHOSPHODIESTERASE 1"/>
    <property type="match status" value="1"/>
</dbReference>
<dbReference type="SUPFAM" id="SSF109604">
    <property type="entry name" value="HD-domain/PDEase-like"/>
    <property type="match status" value="2"/>
</dbReference>
<dbReference type="EMBL" id="UOEY01000047">
    <property type="protein sequence ID" value="VAW37688.1"/>
    <property type="molecule type" value="Genomic_DNA"/>
</dbReference>
<organism evidence="2">
    <name type="scientific">hydrothermal vent metagenome</name>
    <dbReference type="NCBI Taxonomy" id="652676"/>
    <lineage>
        <taxon>unclassified sequences</taxon>
        <taxon>metagenomes</taxon>
        <taxon>ecological metagenomes</taxon>
    </lineage>
</organism>
<dbReference type="Gene3D" id="1.10.3210.10">
    <property type="entry name" value="Hypothetical protein af1432"/>
    <property type="match status" value="2"/>
</dbReference>
<reference evidence="2" key="1">
    <citation type="submission" date="2018-06" db="EMBL/GenBank/DDBJ databases">
        <authorList>
            <person name="Zhirakovskaya E."/>
        </authorList>
    </citation>
    <scope>NUCLEOTIDE SEQUENCE</scope>
</reference>
<dbReference type="InterPro" id="IPR037522">
    <property type="entry name" value="HD_GYP_dom"/>
</dbReference>
<gene>
    <name evidence="2" type="ORF">MNBD_DELTA04-47</name>
</gene>
<dbReference type="SMART" id="SM00471">
    <property type="entry name" value="HDc"/>
    <property type="match status" value="2"/>
</dbReference>
<dbReference type="Pfam" id="PF01966">
    <property type="entry name" value="HD"/>
    <property type="match status" value="1"/>
</dbReference>